<evidence type="ECO:0000313" key="7">
    <source>
        <dbReference type="Proteomes" id="UP000230973"/>
    </source>
</evidence>
<dbReference type="EMBL" id="PFLC01000043">
    <property type="protein sequence ID" value="PIY62315.1"/>
    <property type="molecule type" value="Genomic_DNA"/>
</dbReference>
<protein>
    <recommendedName>
        <fullName evidence="5">Fibronectin type-III domain-containing protein</fullName>
    </recommendedName>
</protein>
<dbReference type="InterPro" id="IPR036116">
    <property type="entry name" value="FN3_sf"/>
</dbReference>
<dbReference type="Proteomes" id="UP000230973">
    <property type="component" value="Unassembled WGS sequence"/>
</dbReference>
<evidence type="ECO:0000259" key="5">
    <source>
        <dbReference type="PROSITE" id="PS50853"/>
    </source>
</evidence>
<dbReference type="Pfam" id="PF16656">
    <property type="entry name" value="Pur_ac_phosph_N"/>
    <property type="match status" value="1"/>
</dbReference>
<dbReference type="InterPro" id="IPR011936">
    <property type="entry name" value="Myxo_disulph_rpt"/>
</dbReference>
<dbReference type="InterPro" id="IPR008969">
    <property type="entry name" value="CarboxyPept-like_regulatory"/>
</dbReference>
<gene>
    <name evidence="6" type="ORF">COY93_03435</name>
</gene>
<dbReference type="Gene3D" id="2.60.40.10">
    <property type="entry name" value="Immunoglobulins"/>
    <property type="match status" value="5"/>
</dbReference>
<dbReference type="InterPro" id="IPR015914">
    <property type="entry name" value="PAPs_N"/>
</dbReference>
<dbReference type="GO" id="GO:0046872">
    <property type="term" value="F:metal ion binding"/>
    <property type="evidence" value="ECO:0007669"/>
    <property type="project" value="InterPro"/>
</dbReference>
<organism evidence="6 7">
    <name type="scientific">Candidatus Uhrbacteria bacterium CG_4_10_14_0_8_um_filter_58_22</name>
    <dbReference type="NCBI Taxonomy" id="1975029"/>
    <lineage>
        <taxon>Bacteria</taxon>
        <taxon>Candidatus Uhriibacteriota</taxon>
    </lineage>
</organism>
<keyword evidence="3" id="KW-1015">Disulfide bond</keyword>
<feature type="transmembrane region" description="Helical" evidence="4">
    <location>
        <begin position="1683"/>
        <end position="1715"/>
    </location>
</feature>
<evidence type="ECO:0000256" key="4">
    <source>
        <dbReference type="SAM" id="Phobius"/>
    </source>
</evidence>
<name>A0A2M7Q9F1_9BACT</name>
<dbReference type="InterPro" id="IPR013783">
    <property type="entry name" value="Ig-like_fold"/>
</dbReference>
<dbReference type="PANTHER" id="PTHR46708">
    <property type="entry name" value="TENASCIN"/>
    <property type="match status" value="1"/>
</dbReference>
<dbReference type="SUPFAM" id="SSF49464">
    <property type="entry name" value="Carboxypeptidase regulatory domain-like"/>
    <property type="match status" value="3"/>
</dbReference>
<evidence type="ECO:0000313" key="6">
    <source>
        <dbReference type="EMBL" id="PIY62315.1"/>
    </source>
</evidence>
<comment type="caution">
    <text evidence="6">The sequence shown here is derived from an EMBL/GenBank/DDBJ whole genome shotgun (WGS) entry which is preliminary data.</text>
</comment>
<dbReference type="SMART" id="SM00060">
    <property type="entry name" value="FN3"/>
    <property type="match status" value="7"/>
</dbReference>
<reference evidence="7" key="1">
    <citation type="submission" date="2017-09" db="EMBL/GenBank/DDBJ databases">
        <title>Depth-based differentiation of microbial function through sediment-hosted aquifers and enrichment of novel symbionts in the deep terrestrial subsurface.</title>
        <authorList>
            <person name="Probst A.J."/>
            <person name="Ladd B."/>
            <person name="Jarett J.K."/>
            <person name="Geller-Mcgrath D.E."/>
            <person name="Sieber C.M.K."/>
            <person name="Emerson J.B."/>
            <person name="Anantharaman K."/>
            <person name="Thomas B.C."/>
            <person name="Malmstrom R."/>
            <person name="Stieglmeier M."/>
            <person name="Klingl A."/>
            <person name="Woyke T."/>
            <person name="Ryan C.M."/>
            <person name="Banfield J.F."/>
        </authorList>
    </citation>
    <scope>NUCLEOTIDE SEQUENCE [LARGE SCALE GENOMIC DNA]</scope>
</reference>
<dbReference type="PANTHER" id="PTHR46708:SF2">
    <property type="entry name" value="FIBRONECTIN TYPE-III DOMAIN-CONTAINING PROTEIN"/>
    <property type="match status" value="1"/>
</dbReference>
<feature type="domain" description="Fibronectin type-III" evidence="5">
    <location>
        <begin position="642"/>
        <end position="730"/>
    </location>
</feature>
<dbReference type="SUPFAM" id="SSF49265">
    <property type="entry name" value="Fibronectin type III"/>
    <property type="match status" value="3"/>
</dbReference>
<feature type="transmembrane region" description="Helical" evidence="4">
    <location>
        <begin position="20"/>
        <end position="41"/>
    </location>
</feature>
<proteinExistence type="predicted"/>
<dbReference type="NCBIfam" id="TIGR02232">
    <property type="entry name" value="myxo_disulf_rpt"/>
    <property type="match status" value="1"/>
</dbReference>
<evidence type="ECO:0000256" key="3">
    <source>
        <dbReference type="ARBA" id="ARBA00023157"/>
    </source>
</evidence>
<keyword evidence="2" id="KW-0677">Repeat</keyword>
<evidence type="ECO:0000256" key="2">
    <source>
        <dbReference type="ARBA" id="ARBA00022737"/>
    </source>
</evidence>
<keyword evidence="4" id="KW-1133">Transmembrane helix</keyword>
<keyword evidence="1" id="KW-0732">Signal</keyword>
<evidence type="ECO:0000256" key="1">
    <source>
        <dbReference type="ARBA" id="ARBA00022729"/>
    </source>
</evidence>
<sequence length="1929" mass="204464">MKNKRTSRHSFGLNGKLFRLNFVIATALVVIVTLMSTALSIRAAVIGSVRDLISNQASNGFSAHRIGFSFSGSNTFVFGEEIAVDFPADFIVGGTWAVTDFTFIDSLARTVNAVDSGPGVSTVVCADGALNVGVAVDTTDNVFRVIPCGGSFTASGAGAAVVFTIAGAAPNGTLLNPAFEGSYTISVTDAAGDCSGGCDMAVPIVDASTVSVTAEVSGGPVCGNGIVEAGETCDDGNVISGDGCSALCALEGAGPPPPGDVTPPIITYHCATTINRNSAVITWETNESADSTIQCGLTAAYGLTVFNPSFVVSHGLTMNDLAEGTLYHCRACSKDSPGNSACSADCTFTTLDETPPVISGLICTDITPTSFRVIWNTDESASSFVEYGLIVGPPYSNNAGSSDPVLTHSVTVSGLSPATTYHYRLRTGDASGNEALSVDQSCITGDGVAAPPVISDIQIADISCVAPVTTTVRWNTNEAADSKVDYGPAVGPPYASLVSDPTDLLAHVVRLIGLLPGRTYHYRVRSEDPTNLETASADGVFVTPSGSPPVISGVSTSGVTVDSATVLWSTDVSSNSAVDYGPTVAYGSSQSNVSSVLAHSLAIPGLRACTTYHYRVRSAHACAAETISTDRSFVTSFPALPSISDLEVTHLGENSVRISWSTATPTSSAVDYGPTVAYSQTSSMPDLTLSHLVVVSGLLPGTIYHFRARSKDVCNQEVMTGDDAFNTLPDLIPPGCVMNLVASPGNALIGLGWTNPPDDDLQGVRLVRRQGVCPAGRADGVTVYDGLESTFDDFGVVNGLSYCYGAFGYDEAGNFGCGAIVSAIPVGPADVVPPACPAGFIVSVGNGQLTLSWANPADRDFAGTRIVRRTDRFPVDRSDGTVIFDGVGTGWTDVGLINDTTYYYGAFSYDLSGNNCSGVFAQGTPMAGVDLVPPVCASSLSATAGDSQVLVVWSNPADPGLAGTRIVRRDDRAPTGPADGLAVFEGIADSYFDLGLTNGRTYHYGVYTYDASRNYCLGPTISATPQVGLPPPLLACTDTDGGVDYLARGTVTTSDGSFLDACINRSVLRENFCSGGSLNTTDHRCGDGYRCSSGRCVPGSAVVPTSTCGNGICERPDCSIDCSLMSYDLYIVNPDGVERHMGTGSVRSEQLSPGRIRLNFEDDGLDMDYDDAVLILDTGICGSAAVTLVSRSSPLNHQVRLAVSYRGFPKLDRLVWQDSVVSPGSTISLNISDDPSICEGSENELSCPADCLAEPLEPPVEEDDTVLEADRLTADVLRFYATSARFSLPANDGEVSVLPGMSVIISLPNANLSQQPRVVYLNLAGGSYVMTPTGDAFESKVMAPVSLGQYPLSVVISHVDGLTETVRAGLVVMPPGRAVEEKDGAVVGVAGARVSLFSEFGNGSYGLWPADSSGQANPSISAEEGTYAFIVPVGTYRLHVEKEGYCTKETLAFPVANGLVSRNVVLIAIPQKTDNSLQNIVNQVDFQTKVLVEGVKEFTDNPFVEKRTENSVAPAAVAVATANVAVAGAATATAFPYLLYLYTLLTHPSLLLGARKRRKWGVVYDAVTKQPVDLAIVRLINDRTGRIVRSTVTDREGRYFFMAGKGSYRMTVAKSGYVFPTAYLKNVREDVRFINLYHNETIAVSDDTTVAANIPVDPLMKEKAPRRVFWEGIARRVQRSVSVLTILVLVAAVVISPTPFVISMLAVNLLMHLLFRRLAVGRQPKNWGIVYDQQTKRPIRNAIVRVFEARYNKLLETRVTDLRGRYAFLVGNNVYYVTYEKPGYQKKQVGPLDLVAAKKKEDQLVANDIGLVSECRVSFWSGLRFRLGTAFGLTNRADKTSSLNKPPLAEKIGQTGHLIVQPGDKVVRSMSDQLAVAQSEKQAVDNFDEHKTKVPWELQNLKQIQNKAIGKDSQDLKIDSDPKNEKLTK</sequence>
<dbReference type="PROSITE" id="PS50853">
    <property type="entry name" value="FN3"/>
    <property type="match status" value="2"/>
</dbReference>
<dbReference type="Pfam" id="PF00041">
    <property type="entry name" value="fn3"/>
    <property type="match status" value="1"/>
</dbReference>
<keyword evidence="4" id="KW-0472">Membrane</keyword>
<dbReference type="Gene3D" id="2.60.40.1120">
    <property type="entry name" value="Carboxypeptidase-like, regulatory domain"/>
    <property type="match status" value="2"/>
</dbReference>
<accession>A0A2M7Q9F1</accession>
<dbReference type="CDD" id="cd00063">
    <property type="entry name" value="FN3"/>
    <property type="match status" value="2"/>
</dbReference>
<dbReference type="InterPro" id="IPR050991">
    <property type="entry name" value="ECM_Regulatory_Proteins"/>
</dbReference>
<keyword evidence="4" id="KW-0812">Transmembrane</keyword>
<feature type="domain" description="Fibronectin type-III" evidence="5">
    <location>
        <begin position="357"/>
        <end position="447"/>
    </location>
</feature>
<dbReference type="InterPro" id="IPR003961">
    <property type="entry name" value="FN3_dom"/>
</dbReference>
<dbReference type="GO" id="GO:0003993">
    <property type="term" value="F:acid phosphatase activity"/>
    <property type="evidence" value="ECO:0007669"/>
    <property type="project" value="InterPro"/>
</dbReference>